<sequence>MMALSHNHANYQARLSYIRQLLLDHLGLSSEDIEQTKITPIQYEPDFPFKYNNFIYRLSFPTDISGGLGDADEGRKLKLPGCVPIPAGTREFILRLSNPDAQDMHQETRVQNKVGILTLASAALRHIKPTVVPCVFNWGGASCEHLGWILEELISGVLLNEAFRKNMSLD</sequence>
<protein>
    <submittedName>
        <fullName evidence="1">Uncharacterized protein</fullName>
    </submittedName>
</protein>
<name>A0A9X0AAG8_9HELO</name>
<reference evidence="1" key="1">
    <citation type="submission" date="2022-11" db="EMBL/GenBank/DDBJ databases">
        <title>Genome Resource of Sclerotinia nivalis Strain SnTB1, a Plant Pathogen Isolated from American Ginseng.</title>
        <authorList>
            <person name="Fan S."/>
        </authorList>
    </citation>
    <scope>NUCLEOTIDE SEQUENCE</scope>
    <source>
        <strain evidence="1">SnTB1</strain>
    </source>
</reference>
<accession>A0A9X0AAG8</accession>
<dbReference type="OrthoDB" id="2831558at2759"/>
<keyword evidence="2" id="KW-1185">Reference proteome</keyword>
<dbReference type="EMBL" id="JAPEIS010000016">
    <property type="protein sequence ID" value="KAJ8058568.1"/>
    <property type="molecule type" value="Genomic_DNA"/>
</dbReference>
<evidence type="ECO:0000313" key="2">
    <source>
        <dbReference type="Proteomes" id="UP001152300"/>
    </source>
</evidence>
<evidence type="ECO:0000313" key="1">
    <source>
        <dbReference type="EMBL" id="KAJ8058568.1"/>
    </source>
</evidence>
<dbReference type="AlphaFoldDB" id="A0A9X0AAG8"/>
<organism evidence="1 2">
    <name type="scientific">Sclerotinia nivalis</name>
    <dbReference type="NCBI Taxonomy" id="352851"/>
    <lineage>
        <taxon>Eukaryota</taxon>
        <taxon>Fungi</taxon>
        <taxon>Dikarya</taxon>
        <taxon>Ascomycota</taxon>
        <taxon>Pezizomycotina</taxon>
        <taxon>Leotiomycetes</taxon>
        <taxon>Helotiales</taxon>
        <taxon>Sclerotiniaceae</taxon>
        <taxon>Sclerotinia</taxon>
    </lineage>
</organism>
<gene>
    <name evidence="1" type="ORF">OCU04_012746</name>
</gene>
<proteinExistence type="predicted"/>
<comment type="caution">
    <text evidence="1">The sequence shown here is derived from an EMBL/GenBank/DDBJ whole genome shotgun (WGS) entry which is preliminary data.</text>
</comment>
<dbReference type="Proteomes" id="UP001152300">
    <property type="component" value="Unassembled WGS sequence"/>
</dbReference>